<evidence type="ECO:0000256" key="1">
    <source>
        <dbReference type="ARBA" id="ARBA00013194"/>
    </source>
</evidence>
<feature type="signal peptide" evidence="4">
    <location>
        <begin position="1"/>
        <end position="20"/>
    </location>
</feature>
<proteinExistence type="predicted"/>
<evidence type="ECO:0000256" key="4">
    <source>
        <dbReference type="SAM" id="SignalP"/>
    </source>
</evidence>
<dbReference type="EMBL" id="FOZG01000001">
    <property type="protein sequence ID" value="SFR81510.1"/>
    <property type="molecule type" value="Genomic_DNA"/>
</dbReference>
<keyword evidence="7" id="KW-1185">Reference proteome</keyword>
<dbReference type="InterPro" id="IPR029000">
    <property type="entry name" value="Cyclophilin-like_dom_sf"/>
</dbReference>
<dbReference type="STRING" id="1166337.SAMN05192580_0715"/>
<dbReference type="InterPro" id="IPR002130">
    <property type="entry name" value="Cyclophilin-type_PPIase_dom"/>
</dbReference>
<dbReference type="InterPro" id="IPR044665">
    <property type="entry name" value="E_coli_cyclophilin_A-like"/>
</dbReference>
<dbReference type="EC" id="5.2.1.8" evidence="1"/>
<dbReference type="Proteomes" id="UP000198824">
    <property type="component" value="Unassembled WGS sequence"/>
</dbReference>
<keyword evidence="3 6" id="KW-0413">Isomerase</keyword>
<dbReference type="PROSITE" id="PS50072">
    <property type="entry name" value="CSA_PPIASE_2"/>
    <property type="match status" value="1"/>
</dbReference>
<evidence type="ECO:0000256" key="2">
    <source>
        <dbReference type="ARBA" id="ARBA00023110"/>
    </source>
</evidence>
<dbReference type="RefSeq" id="WP_093310774.1">
    <property type="nucleotide sequence ID" value="NZ_FOZG01000001.1"/>
</dbReference>
<dbReference type="SUPFAM" id="SSF50891">
    <property type="entry name" value="Cyclophilin-like"/>
    <property type="match status" value="1"/>
</dbReference>
<dbReference type="Gene3D" id="2.40.100.10">
    <property type="entry name" value="Cyclophilin-like"/>
    <property type="match status" value="1"/>
</dbReference>
<feature type="domain" description="PPIase cyclophilin-type" evidence="5">
    <location>
        <begin position="63"/>
        <end position="242"/>
    </location>
</feature>
<gene>
    <name evidence="6" type="ORF">SAMN05192580_0715</name>
</gene>
<evidence type="ECO:0000313" key="7">
    <source>
        <dbReference type="Proteomes" id="UP000198824"/>
    </source>
</evidence>
<keyword evidence="4" id="KW-0732">Signal</keyword>
<reference evidence="6 7" key="1">
    <citation type="submission" date="2016-10" db="EMBL/GenBank/DDBJ databases">
        <authorList>
            <person name="de Groot N.N."/>
        </authorList>
    </citation>
    <scope>NUCLEOTIDE SEQUENCE [LARGE SCALE GENOMIC DNA]</scope>
    <source>
        <strain evidence="6 7">S5-249</strain>
    </source>
</reference>
<evidence type="ECO:0000313" key="6">
    <source>
        <dbReference type="EMBL" id="SFR81510.1"/>
    </source>
</evidence>
<evidence type="ECO:0000256" key="3">
    <source>
        <dbReference type="ARBA" id="ARBA00023235"/>
    </source>
</evidence>
<dbReference type="OrthoDB" id="9807797at2"/>
<name>A0A1I6JSJ9_9SPHN</name>
<feature type="chain" id="PRO_5011717006" description="peptidylprolyl isomerase" evidence="4">
    <location>
        <begin position="21"/>
        <end position="301"/>
    </location>
</feature>
<evidence type="ECO:0000259" key="5">
    <source>
        <dbReference type="PROSITE" id="PS50072"/>
    </source>
</evidence>
<dbReference type="PANTHER" id="PTHR43246">
    <property type="entry name" value="PEPTIDYL-PROLYL CIS-TRANS ISOMERASE CYP38, CHLOROPLASTIC"/>
    <property type="match status" value="1"/>
</dbReference>
<organism evidence="6 7">
    <name type="scientific">Sphingomonas jatrophae</name>
    <dbReference type="NCBI Taxonomy" id="1166337"/>
    <lineage>
        <taxon>Bacteria</taxon>
        <taxon>Pseudomonadati</taxon>
        <taxon>Pseudomonadota</taxon>
        <taxon>Alphaproteobacteria</taxon>
        <taxon>Sphingomonadales</taxon>
        <taxon>Sphingomonadaceae</taxon>
        <taxon>Sphingomonas</taxon>
    </lineage>
</organism>
<dbReference type="Pfam" id="PF00160">
    <property type="entry name" value="Pro_isomerase"/>
    <property type="match status" value="1"/>
</dbReference>
<protein>
    <recommendedName>
        <fullName evidence="1">peptidylprolyl isomerase</fullName>
        <ecNumber evidence="1">5.2.1.8</ecNumber>
    </recommendedName>
</protein>
<keyword evidence="2" id="KW-0697">Rotamase</keyword>
<dbReference type="GO" id="GO:0003755">
    <property type="term" value="F:peptidyl-prolyl cis-trans isomerase activity"/>
    <property type="evidence" value="ECO:0007669"/>
    <property type="project" value="UniProtKB-KW"/>
</dbReference>
<dbReference type="AlphaFoldDB" id="A0A1I6JSJ9"/>
<sequence>MRMNSVALPLAALLAFQAAAQPAAAPAPARSSAEIVAAAPASAWARVPDDALLVMDLANGATVLIALAPDFAPAHVRNIRALAMARWWDGTSINRVQDNYVVQWGDATEKKPLPPTLKLPVAMAYERPLAGLDFRPMPYRDVFARQVGHVGTWPVAVEGGAAWLPHCYGMVGVGRNEAPDTGSGAELYAVIGQAPRHLDRNIAVVGRVVEGMEHLAALPRGTGALGFYEQPAQRIGVTRVRLAADLPAKERPAVEIMRAGTPDLDAWLTTRANRKDSFFIRPAGALDICNALPPARRVPAR</sequence>
<accession>A0A1I6JSJ9</accession>